<keyword evidence="8" id="KW-1185">Reference proteome</keyword>
<dbReference type="Proteomes" id="UP000319801">
    <property type="component" value="Unassembled WGS sequence"/>
</dbReference>
<evidence type="ECO:0000313" key="7">
    <source>
        <dbReference type="EMBL" id="TSY83937.1"/>
    </source>
</evidence>
<dbReference type="GO" id="GO:0007155">
    <property type="term" value="P:cell adhesion"/>
    <property type="evidence" value="ECO:0007669"/>
    <property type="project" value="UniProtKB-KW"/>
</dbReference>
<evidence type="ECO:0000313" key="8">
    <source>
        <dbReference type="Proteomes" id="UP000319801"/>
    </source>
</evidence>
<proteinExistence type="predicted"/>
<keyword evidence="4" id="KW-0325">Glycoprotein</keyword>
<keyword evidence="5" id="KW-0732">Signal</keyword>
<feature type="domain" description="Cadherin prodomain" evidence="6">
    <location>
        <begin position="29"/>
        <end position="59"/>
    </location>
</feature>
<dbReference type="AlphaFoldDB" id="A0A556V889"/>
<organism evidence="7 8">
    <name type="scientific">Bagarius yarrelli</name>
    <name type="common">Goonch</name>
    <name type="synonym">Bagrus yarrelli</name>
    <dbReference type="NCBI Taxonomy" id="175774"/>
    <lineage>
        <taxon>Eukaryota</taxon>
        <taxon>Metazoa</taxon>
        <taxon>Chordata</taxon>
        <taxon>Craniata</taxon>
        <taxon>Vertebrata</taxon>
        <taxon>Euteleostomi</taxon>
        <taxon>Actinopterygii</taxon>
        <taxon>Neopterygii</taxon>
        <taxon>Teleostei</taxon>
        <taxon>Ostariophysi</taxon>
        <taxon>Siluriformes</taxon>
        <taxon>Sisoridae</taxon>
        <taxon>Sisorinae</taxon>
        <taxon>Bagarius</taxon>
    </lineage>
</organism>
<feature type="chain" id="PRO_5021729762" description="Cadherin prodomain domain-containing protein" evidence="5">
    <location>
        <begin position="23"/>
        <end position="88"/>
    </location>
</feature>
<keyword evidence="2" id="KW-1003">Cell membrane</keyword>
<reference evidence="7 8" key="1">
    <citation type="journal article" date="2019" name="Genome Biol. Evol.">
        <title>Whole-Genome Sequencing of the Giant Devil Catfish, Bagarius yarrelli.</title>
        <authorList>
            <person name="Jiang W."/>
            <person name="Lv Y."/>
            <person name="Cheng L."/>
            <person name="Yang K."/>
            <person name="Chao B."/>
            <person name="Wang X."/>
            <person name="Li Y."/>
            <person name="Pan X."/>
            <person name="You X."/>
            <person name="Zhang Y."/>
            <person name="Yang J."/>
            <person name="Li J."/>
            <person name="Zhang X."/>
            <person name="Liu S."/>
            <person name="Sun C."/>
            <person name="Yang J."/>
            <person name="Shi Q."/>
        </authorList>
    </citation>
    <scope>NUCLEOTIDE SEQUENCE [LARGE SCALE GENOMIC DNA]</scope>
    <source>
        <strain evidence="7">JWS20170419001</strain>
        <tissue evidence="7">Muscle</tissue>
    </source>
</reference>
<gene>
    <name evidence="7" type="ORF">Baya_13874</name>
</gene>
<evidence type="ECO:0000256" key="3">
    <source>
        <dbReference type="ARBA" id="ARBA00022889"/>
    </source>
</evidence>
<dbReference type="EMBL" id="VCAZ01000150">
    <property type="protein sequence ID" value="TSY83937.1"/>
    <property type="molecule type" value="Genomic_DNA"/>
</dbReference>
<feature type="signal peptide" evidence="5">
    <location>
        <begin position="1"/>
        <end position="22"/>
    </location>
</feature>
<accession>A0A556V889</accession>
<evidence type="ECO:0000259" key="6">
    <source>
        <dbReference type="Pfam" id="PF08758"/>
    </source>
</evidence>
<comment type="caution">
    <text evidence="7">The sequence shown here is derived from an EMBL/GenBank/DDBJ whole genome shotgun (WGS) entry which is preliminary data.</text>
</comment>
<evidence type="ECO:0000256" key="1">
    <source>
        <dbReference type="ARBA" id="ARBA00004236"/>
    </source>
</evidence>
<evidence type="ECO:0000256" key="4">
    <source>
        <dbReference type="ARBA" id="ARBA00023180"/>
    </source>
</evidence>
<protein>
    <recommendedName>
        <fullName evidence="6">Cadherin prodomain domain-containing protein</fullName>
    </recommendedName>
</protein>
<evidence type="ECO:0000256" key="2">
    <source>
        <dbReference type="ARBA" id="ARBA00022475"/>
    </source>
</evidence>
<comment type="subcellular location">
    <subcellularLocation>
        <location evidence="1">Cell membrane</location>
    </subcellularLocation>
</comment>
<dbReference type="InterPro" id="IPR014868">
    <property type="entry name" value="Cadherin_pro_dom"/>
</dbReference>
<dbReference type="GO" id="GO:0005886">
    <property type="term" value="C:plasma membrane"/>
    <property type="evidence" value="ECO:0007669"/>
    <property type="project" value="UniProtKB-SubCell"/>
</dbReference>
<name>A0A556V889_BAGYA</name>
<keyword evidence="2" id="KW-0472">Membrane</keyword>
<dbReference type="OrthoDB" id="8913110at2759"/>
<keyword evidence="3" id="KW-0130">Cell adhesion</keyword>
<dbReference type="Pfam" id="PF08758">
    <property type="entry name" value="Cadherin_pro"/>
    <property type="match status" value="1"/>
</dbReference>
<sequence length="88" mass="9786">MKVGFVLPLACALVLKSSLGSAEGPTVEPCRPGFSQNFYTVFIPREQLQGQSVVKVKLISHHMCERQELDTKVSFAMWTELAMTRQAS</sequence>
<evidence type="ECO:0000256" key="5">
    <source>
        <dbReference type="SAM" id="SignalP"/>
    </source>
</evidence>